<keyword evidence="2 5" id="KW-0812">Transmembrane</keyword>
<dbReference type="InterPro" id="IPR019109">
    <property type="entry name" value="MamF_MmsF"/>
</dbReference>
<evidence type="ECO:0000256" key="2">
    <source>
        <dbReference type="ARBA" id="ARBA00022692"/>
    </source>
</evidence>
<keyword evidence="7" id="KW-1185">Reference proteome</keyword>
<evidence type="ECO:0000256" key="3">
    <source>
        <dbReference type="ARBA" id="ARBA00022989"/>
    </source>
</evidence>
<evidence type="ECO:0000256" key="1">
    <source>
        <dbReference type="ARBA" id="ARBA00004141"/>
    </source>
</evidence>
<evidence type="ECO:0000313" key="7">
    <source>
        <dbReference type="Proteomes" id="UP001596406"/>
    </source>
</evidence>
<dbReference type="AlphaFoldDB" id="A0ABD5UH16"/>
<organism evidence="6 7">
    <name type="scientific">Halomarina ordinaria</name>
    <dbReference type="NCBI Taxonomy" id="3033939"/>
    <lineage>
        <taxon>Archaea</taxon>
        <taxon>Methanobacteriati</taxon>
        <taxon>Methanobacteriota</taxon>
        <taxon>Stenosarchaea group</taxon>
        <taxon>Halobacteria</taxon>
        <taxon>Halobacteriales</taxon>
        <taxon>Natronomonadaceae</taxon>
        <taxon>Halomarina</taxon>
    </lineage>
</organism>
<comment type="caution">
    <text evidence="6">The sequence shown here is derived from an EMBL/GenBank/DDBJ whole genome shotgun (WGS) entry which is preliminary data.</text>
</comment>
<protein>
    <submittedName>
        <fullName evidence="6">DUF4870 domain-containing protein</fullName>
    </submittedName>
</protein>
<feature type="transmembrane region" description="Helical" evidence="5">
    <location>
        <begin position="67"/>
        <end position="88"/>
    </location>
</feature>
<accession>A0ABD5UH16</accession>
<keyword evidence="3 5" id="KW-1133">Transmembrane helix</keyword>
<dbReference type="GO" id="GO:0016020">
    <property type="term" value="C:membrane"/>
    <property type="evidence" value="ECO:0007669"/>
    <property type="project" value="UniProtKB-SubCell"/>
</dbReference>
<keyword evidence="4 5" id="KW-0472">Membrane</keyword>
<dbReference type="PANTHER" id="PTHR36460">
    <property type="entry name" value="UPF0132 DOMAIN PROTEIN (AFU_ORTHOLOGUE AFUA_3G10255)"/>
    <property type="match status" value="1"/>
</dbReference>
<sequence length="144" mass="15186">MTTTEPTDTLDAEPTSTTTTDTGLDAHVLAALSYVLGPLTGLVVYLVEPEDDYVRFHAAQSITTFGLLFAASIVFSVVQTVLFTVLFVDPATFIVGSLVSLALGLVSLVVGLGALVLWVYLVVSAYRGRTPRIPVAAGLADRLV</sequence>
<gene>
    <name evidence="6" type="ORF">ACFQHK_14600</name>
</gene>
<dbReference type="RefSeq" id="WP_304449385.1">
    <property type="nucleotide sequence ID" value="NZ_JARRAH010000001.1"/>
</dbReference>
<evidence type="ECO:0000313" key="6">
    <source>
        <dbReference type="EMBL" id="MFC6837722.1"/>
    </source>
</evidence>
<dbReference type="PANTHER" id="PTHR36460:SF1">
    <property type="entry name" value="UPF0132 DOMAIN PROTEIN (AFU_ORTHOLOGUE AFUA_3G10255)"/>
    <property type="match status" value="1"/>
</dbReference>
<dbReference type="Proteomes" id="UP001596406">
    <property type="component" value="Unassembled WGS sequence"/>
</dbReference>
<feature type="transmembrane region" description="Helical" evidence="5">
    <location>
        <begin position="26"/>
        <end position="47"/>
    </location>
</feature>
<feature type="transmembrane region" description="Helical" evidence="5">
    <location>
        <begin position="94"/>
        <end position="123"/>
    </location>
</feature>
<dbReference type="EMBL" id="JBHSXM010000001">
    <property type="protein sequence ID" value="MFC6837722.1"/>
    <property type="molecule type" value="Genomic_DNA"/>
</dbReference>
<dbReference type="Pfam" id="PF09685">
    <property type="entry name" value="MamF_MmsF"/>
    <property type="match status" value="1"/>
</dbReference>
<proteinExistence type="predicted"/>
<name>A0ABD5UH16_9EURY</name>
<evidence type="ECO:0000256" key="5">
    <source>
        <dbReference type="SAM" id="Phobius"/>
    </source>
</evidence>
<evidence type="ECO:0000256" key="4">
    <source>
        <dbReference type="ARBA" id="ARBA00023136"/>
    </source>
</evidence>
<reference evidence="6 7" key="1">
    <citation type="journal article" date="2019" name="Int. J. Syst. Evol. Microbiol.">
        <title>The Global Catalogue of Microorganisms (GCM) 10K type strain sequencing project: providing services to taxonomists for standard genome sequencing and annotation.</title>
        <authorList>
            <consortium name="The Broad Institute Genomics Platform"/>
            <consortium name="The Broad Institute Genome Sequencing Center for Infectious Disease"/>
            <person name="Wu L."/>
            <person name="Ma J."/>
        </authorList>
    </citation>
    <scope>NUCLEOTIDE SEQUENCE [LARGE SCALE GENOMIC DNA]</scope>
    <source>
        <strain evidence="6 7">PSRA2</strain>
    </source>
</reference>
<comment type="subcellular location">
    <subcellularLocation>
        <location evidence="1">Membrane</location>
        <topology evidence="1">Multi-pass membrane protein</topology>
    </subcellularLocation>
</comment>